<evidence type="ECO:0000313" key="1">
    <source>
        <dbReference type="EMBL" id="GHP00627.1"/>
    </source>
</evidence>
<name>A0A8J3J4M5_9CHLR</name>
<dbReference type="EMBL" id="BNJK01000003">
    <property type="protein sequence ID" value="GHP00627.1"/>
    <property type="molecule type" value="Genomic_DNA"/>
</dbReference>
<organism evidence="1 2">
    <name type="scientific">Reticulibacter mediterranei</name>
    <dbReference type="NCBI Taxonomy" id="2778369"/>
    <lineage>
        <taxon>Bacteria</taxon>
        <taxon>Bacillati</taxon>
        <taxon>Chloroflexota</taxon>
        <taxon>Ktedonobacteria</taxon>
        <taxon>Ktedonobacterales</taxon>
        <taxon>Reticulibacteraceae</taxon>
        <taxon>Reticulibacter</taxon>
    </lineage>
</organism>
<dbReference type="AlphaFoldDB" id="A0A8J3J4M5"/>
<dbReference type="RefSeq" id="WP_220211218.1">
    <property type="nucleotide sequence ID" value="NZ_BNJK01000003.1"/>
</dbReference>
<gene>
    <name evidence="1" type="ORF">KSF_106740</name>
</gene>
<comment type="caution">
    <text evidence="1">The sequence shown here is derived from an EMBL/GenBank/DDBJ whole genome shotgun (WGS) entry which is preliminary data.</text>
</comment>
<accession>A0A8J3J4M5</accession>
<proteinExistence type="predicted"/>
<keyword evidence="2" id="KW-1185">Reference proteome</keyword>
<sequence length="231" mass="26054">MIESEETLDARSSQECGGPWKLIEELNRKLYLERVAELRHVTERLRVPNTVETWKSWFVNEALTRTWRGIQQANAPLLLTAATMLLTVAQLDERDIHCSSKLPVYPDVLFQHISTDAFPPSSMAAKKECQAWSSLTTLRTMCRLTDTIVEARQREAGLPVPGTLPNWGAWLIHEATMNIVDAAAEHGNPMSSWGSAWLFRLSSHELAGVVRLYELGVRPDMTSFSFPLLHA</sequence>
<reference evidence="1" key="1">
    <citation type="submission" date="2020-10" db="EMBL/GenBank/DDBJ databases">
        <title>Taxonomic study of unclassified bacteria belonging to the class Ktedonobacteria.</title>
        <authorList>
            <person name="Yabe S."/>
            <person name="Wang C.M."/>
            <person name="Zheng Y."/>
            <person name="Sakai Y."/>
            <person name="Cavaletti L."/>
            <person name="Monciardini P."/>
            <person name="Donadio S."/>
        </authorList>
    </citation>
    <scope>NUCLEOTIDE SEQUENCE</scope>
    <source>
        <strain evidence="1">ID150040</strain>
    </source>
</reference>
<evidence type="ECO:0000313" key="2">
    <source>
        <dbReference type="Proteomes" id="UP000597444"/>
    </source>
</evidence>
<dbReference type="Proteomes" id="UP000597444">
    <property type="component" value="Unassembled WGS sequence"/>
</dbReference>
<protein>
    <submittedName>
        <fullName evidence="1">Uncharacterized protein</fullName>
    </submittedName>
</protein>